<organism evidence="1 2">
    <name type="scientific">Aegilops tauschii subsp. strangulata</name>
    <name type="common">Goatgrass</name>
    <dbReference type="NCBI Taxonomy" id="200361"/>
    <lineage>
        <taxon>Eukaryota</taxon>
        <taxon>Viridiplantae</taxon>
        <taxon>Streptophyta</taxon>
        <taxon>Embryophyta</taxon>
        <taxon>Tracheophyta</taxon>
        <taxon>Spermatophyta</taxon>
        <taxon>Magnoliopsida</taxon>
        <taxon>Liliopsida</taxon>
        <taxon>Poales</taxon>
        <taxon>Poaceae</taxon>
        <taxon>BOP clade</taxon>
        <taxon>Pooideae</taxon>
        <taxon>Triticodae</taxon>
        <taxon>Triticeae</taxon>
        <taxon>Triticinae</taxon>
        <taxon>Aegilops</taxon>
    </lineage>
</organism>
<reference evidence="1" key="5">
    <citation type="journal article" date="2021" name="G3 (Bethesda)">
        <title>Aegilops tauschii genome assembly Aet v5.0 features greater sequence contiguity and improved annotation.</title>
        <authorList>
            <person name="Wang L."/>
            <person name="Zhu T."/>
            <person name="Rodriguez J.C."/>
            <person name="Deal K.R."/>
            <person name="Dubcovsky J."/>
            <person name="McGuire P.E."/>
            <person name="Lux T."/>
            <person name="Spannagl M."/>
            <person name="Mayer K.F.X."/>
            <person name="Baldrich P."/>
            <person name="Meyers B.C."/>
            <person name="Huo N."/>
            <person name="Gu Y.Q."/>
            <person name="Zhou H."/>
            <person name="Devos K.M."/>
            <person name="Bennetzen J.L."/>
            <person name="Unver T."/>
            <person name="Budak H."/>
            <person name="Gulick P.J."/>
            <person name="Galiba G."/>
            <person name="Kalapos B."/>
            <person name="Nelson D.R."/>
            <person name="Li P."/>
            <person name="You F.M."/>
            <person name="Luo M.C."/>
            <person name="Dvorak J."/>
        </authorList>
    </citation>
    <scope>NUCLEOTIDE SEQUENCE [LARGE SCALE GENOMIC DNA]</scope>
    <source>
        <strain evidence="1">cv. AL8/78</strain>
    </source>
</reference>
<keyword evidence="2" id="KW-1185">Reference proteome</keyword>
<reference evidence="1" key="4">
    <citation type="submission" date="2019-03" db="UniProtKB">
        <authorList>
            <consortium name="EnsemblPlants"/>
        </authorList>
    </citation>
    <scope>IDENTIFICATION</scope>
</reference>
<reference evidence="1" key="3">
    <citation type="journal article" date="2017" name="Nature">
        <title>Genome sequence of the progenitor of the wheat D genome Aegilops tauschii.</title>
        <authorList>
            <person name="Luo M.C."/>
            <person name="Gu Y.Q."/>
            <person name="Puiu D."/>
            <person name="Wang H."/>
            <person name="Twardziok S.O."/>
            <person name="Deal K.R."/>
            <person name="Huo N."/>
            <person name="Zhu T."/>
            <person name="Wang L."/>
            <person name="Wang Y."/>
            <person name="McGuire P.E."/>
            <person name="Liu S."/>
            <person name="Long H."/>
            <person name="Ramasamy R.K."/>
            <person name="Rodriguez J.C."/>
            <person name="Van S.L."/>
            <person name="Yuan L."/>
            <person name="Wang Z."/>
            <person name="Xia Z."/>
            <person name="Xiao L."/>
            <person name="Anderson O.D."/>
            <person name="Ouyang S."/>
            <person name="Liang Y."/>
            <person name="Zimin A.V."/>
            <person name="Pertea G."/>
            <person name="Qi P."/>
            <person name="Bennetzen J.L."/>
            <person name="Dai X."/>
            <person name="Dawson M.W."/>
            <person name="Muller H.G."/>
            <person name="Kugler K."/>
            <person name="Rivarola-Duarte L."/>
            <person name="Spannagl M."/>
            <person name="Mayer K.F.X."/>
            <person name="Lu F.H."/>
            <person name="Bevan M.W."/>
            <person name="Leroy P."/>
            <person name="Li P."/>
            <person name="You F.M."/>
            <person name="Sun Q."/>
            <person name="Liu Z."/>
            <person name="Lyons E."/>
            <person name="Wicker T."/>
            <person name="Salzberg S.L."/>
            <person name="Devos K.M."/>
            <person name="Dvorak J."/>
        </authorList>
    </citation>
    <scope>NUCLEOTIDE SEQUENCE [LARGE SCALE GENOMIC DNA]</scope>
    <source>
        <strain evidence="1">cv. AL8/78</strain>
    </source>
</reference>
<proteinExistence type="predicted"/>
<dbReference type="STRING" id="200361.A0A453LB11"/>
<evidence type="ECO:0000313" key="1">
    <source>
        <dbReference type="EnsemblPlants" id="AET5Gv20692900.1"/>
    </source>
</evidence>
<evidence type="ECO:0000313" key="2">
    <source>
        <dbReference type="Proteomes" id="UP000015105"/>
    </source>
</evidence>
<dbReference type="Gramene" id="AET5Gv20692900.1">
    <property type="protein sequence ID" value="AET5Gv20692900.1"/>
    <property type="gene ID" value="AET5Gv20692900"/>
</dbReference>
<reference evidence="2" key="2">
    <citation type="journal article" date="2017" name="Nat. Plants">
        <title>The Aegilops tauschii genome reveals multiple impacts of transposons.</title>
        <authorList>
            <person name="Zhao G."/>
            <person name="Zou C."/>
            <person name="Li K."/>
            <person name="Wang K."/>
            <person name="Li T."/>
            <person name="Gao L."/>
            <person name="Zhang X."/>
            <person name="Wang H."/>
            <person name="Yang Z."/>
            <person name="Liu X."/>
            <person name="Jiang W."/>
            <person name="Mao L."/>
            <person name="Kong X."/>
            <person name="Jiao Y."/>
            <person name="Jia J."/>
        </authorList>
    </citation>
    <scope>NUCLEOTIDE SEQUENCE [LARGE SCALE GENOMIC DNA]</scope>
    <source>
        <strain evidence="2">cv. AL8/78</strain>
    </source>
</reference>
<accession>A0A453LB11</accession>
<protein>
    <recommendedName>
        <fullName evidence="3">Reverse transcriptase domain-containing protein</fullName>
    </recommendedName>
</protein>
<dbReference type="Proteomes" id="UP000015105">
    <property type="component" value="Chromosome 5D"/>
</dbReference>
<sequence>MAVFERFYQLAGGDFGALNRALIVLLPKKDGAIQMGDFRPISLIHSVAKLITKVLSITLASVLDQLISPAQSAFQKKKESMT</sequence>
<dbReference type="AlphaFoldDB" id="A0A453LB11"/>
<reference evidence="2" key="1">
    <citation type="journal article" date="2014" name="Science">
        <title>Ancient hybridizations among the ancestral genomes of bread wheat.</title>
        <authorList>
            <consortium name="International Wheat Genome Sequencing Consortium,"/>
            <person name="Marcussen T."/>
            <person name="Sandve S.R."/>
            <person name="Heier L."/>
            <person name="Spannagl M."/>
            <person name="Pfeifer M."/>
            <person name="Jakobsen K.S."/>
            <person name="Wulff B.B."/>
            <person name="Steuernagel B."/>
            <person name="Mayer K.F."/>
            <person name="Olsen O.A."/>
        </authorList>
    </citation>
    <scope>NUCLEOTIDE SEQUENCE [LARGE SCALE GENOMIC DNA]</scope>
    <source>
        <strain evidence="2">cv. AL8/78</strain>
    </source>
</reference>
<name>A0A453LB11_AEGTS</name>
<evidence type="ECO:0008006" key="3">
    <source>
        <dbReference type="Google" id="ProtNLM"/>
    </source>
</evidence>
<dbReference type="EnsemblPlants" id="AET5Gv20692900.1">
    <property type="protein sequence ID" value="AET5Gv20692900.1"/>
    <property type="gene ID" value="AET5Gv20692900"/>
</dbReference>